<dbReference type="AlphaFoldDB" id="A0A8S3ZWV6"/>
<sequence>VSCPEIKAPNLRIRLRSKGRIASFRCKGRFERVGVKFAVCLDSGNWSQEIPTCV</sequence>
<dbReference type="CDD" id="cd00033">
    <property type="entry name" value="CCP"/>
    <property type="match status" value="1"/>
</dbReference>
<organism evidence="4 5">
    <name type="scientific">Candidula unifasciata</name>
    <dbReference type="NCBI Taxonomy" id="100452"/>
    <lineage>
        <taxon>Eukaryota</taxon>
        <taxon>Metazoa</taxon>
        <taxon>Spiralia</taxon>
        <taxon>Lophotrochozoa</taxon>
        <taxon>Mollusca</taxon>
        <taxon>Gastropoda</taxon>
        <taxon>Heterobranchia</taxon>
        <taxon>Euthyneura</taxon>
        <taxon>Panpulmonata</taxon>
        <taxon>Eupulmonata</taxon>
        <taxon>Stylommatophora</taxon>
        <taxon>Helicina</taxon>
        <taxon>Helicoidea</taxon>
        <taxon>Geomitridae</taxon>
        <taxon>Candidula</taxon>
    </lineage>
</organism>
<dbReference type="SMART" id="SM00032">
    <property type="entry name" value="CCP"/>
    <property type="match status" value="1"/>
</dbReference>
<dbReference type="EMBL" id="CAJHNH020006868">
    <property type="protein sequence ID" value="CAG5134143.1"/>
    <property type="molecule type" value="Genomic_DNA"/>
</dbReference>
<dbReference type="SUPFAM" id="SSF57535">
    <property type="entry name" value="Complement control module/SCR domain"/>
    <property type="match status" value="1"/>
</dbReference>
<keyword evidence="2" id="KW-0768">Sushi</keyword>
<feature type="domain" description="Sushi" evidence="3">
    <location>
        <begin position="1"/>
        <end position="54"/>
    </location>
</feature>
<keyword evidence="5" id="KW-1185">Reference proteome</keyword>
<dbReference type="InterPro" id="IPR035976">
    <property type="entry name" value="Sushi/SCR/CCP_sf"/>
</dbReference>
<dbReference type="InterPro" id="IPR000436">
    <property type="entry name" value="Sushi_SCR_CCP_dom"/>
</dbReference>
<dbReference type="Pfam" id="PF00084">
    <property type="entry name" value="Sushi"/>
    <property type="match status" value="1"/>
</dbReference>
<dbReference type="Gene3D" id="2.10.70.10">
    <property type="entry name" value="Complement Module, domain 1"/>
    <property type="match status" value="1"/>
</dbReference>
<proteinExistence type="predicted"/>
<evidence type="ECO:0000259" key="3">
    <source>
        <dbReference type="PROSITE" id="PS50923"/>
    </source>
</evidence>
<dbReference type="OrthoDB" id="6162141at2759"/>
<evidence type="ECO:0000256" key="2">
    <source>
        <dbReference type="PROSITE-ProRule" id="PRU00302"/>
    </source>
</evidence>
<gene>
    <name evidence="4" type="ORF">CUNI_LOCUS19701</name>
</gene>
<evidence type="ECO:0000313" key="5">
    <source>
        <dbReference type="Proteomes" id="UP000678393"/>
    </source>
</evidence>
<feature type="non-terminal residue" evidence="4">
    <location>
        <position position="1"/>
    </location>
</feature>
<feature type="disulfide bond" evidence="2">
    <location>
        <begin position="26"/>
        <end position="53"/>
    </location>
</feature>
<feature type="non-terminal residue" evidence="4">
    <location>
        <position position="54"/>
    </location>
</feature>
<evidence type="ECO:0000313" key="4">
    <source>
        <dbReference type="EMBL" id="CAG5134143.1"/>
    </source>
</evidence>
<accession>A0A8S3ZWV6</accession>
<name>A0A8S3ZWV6_9EUPU</name>
<reference evidence="4" key="1">
    <citation type="submission" date="2021-04" db="EMBL/GenBank/DDBJ databases">
        <authorList>
            <consortium name="Molecular Ecology Group"/>
        </authorList>
    </citation>
    <scope>NUCLEOTIDE SEQUENCE</scope>
</reference>
<protein>
    <recommendedName>
        <fullName evidence="3">Sushi domain-containing protein</fullName>
    </recommendedName>
</protein>
<evidence type="ECO:0000256" key="1">
    <source>
        <dbReference type="ARBA" id="ARBA00023157"/>
    </source>
</evidence>
<comment type="caution">
    <text evidence="2">Lacks conserved residue(s) required for the propagation of feature annotation.</text>
</comment>
<dbReference type="Proteomes" id="UP000678393">
    <property type="component" value="Unassembled WGS sequence"/>
</dbReference>
<keyword evidence="1 2" id="KW-1015">Disulfide bond</keyword>
<dbReference type="PROSITE" id="PS50923">
    <property type="entry name" value="SUSHI"/>
    <property type="match status" value="1"/>
</dbReference>
<comment type="caution">
    <text evidence="4">The sequence shown here is derived from an EMBL/GenBank/DDBJ whole genome shotgun (WGS) entry which is preliminary data.</text>
</comment>